<evidence type="ECO:0000313" key="1">
    <source>
        <dbReference type="EMBL" id="MBK1884697.1"/>
    </source>
</evidence>
<evidence type="ECO:0000313" key="2">
    <source>
        <dbReference type="Proteomes" id="UP000603141"/>
    </source>
</evidence>
<dbReference type="EMBL" id="JAENIJ010000077">
    <property type="protein sequence ID" value="MBK1884697.1"/>
    <property type="molecule type" value="Genomic_DNA"/>
</dbReference>
<dbReference type="AlphaFoldDB" id="A0A934SEK8"/>
<name>A0A934SEK8_9BACT</name>
<dbReference type="RefSeq" id="WP_200274133.1">
    <property type="nucleotide sequence ID" value="NZ_JAENIJ010000077.1"/>
</dbReference>
<organism evidence="1 2">
    <name type="scientific">Luteolibacter pohnpeiensis</name>
    <dbReference type="NCBI Taxonomy" id="454153"/>
    <lineage>
        <taxon>Bacteria</taxon>
        <taxon>Pseudomonadati</taxon>
        <taxon>Verrucomicrobiota</taxon>
        <taxon>Verrucomicrobiia</taxon>
        <taxon>Verrucomicrobiales</taxon>
        <taxon>Verrucomicrobiaceae</taxon>
        <taxon>Luteolibacter</taxon>
    </lineage>
</organism>
<comment type="caution">
    <text evidence="1">The sequence shown here is derived from an EMBL/GenBank/DDBJ whole genome shotgun (WGS) entry which is preliminary data.</text>
</comment>
<dbReference type="SUPFAM" id="SSF56399">
    <property type="entry name" value="ADP-ribosylation"/>
    <property type="match status" value="1"/>
</dbReference>
<dbReference type="Proteomes" id="UP000603141">
    <property type="component" value="Unassembled WGS sequence"/>
</dbReference>
<reference evidence="1" key="1">
    <citation type="submission" date="2021-01" db="EMBL/GenBank/DDBJ databases">
        <title>Modified the classification status of verrucomicrobia.</title>
        <authorList>
            <person name="Feng X."/>
        </authorList>
    </citation>
    <scope>NUCLEOTIDE SEQUENCE</scope>
    <source>
        <strain evidence="1">KCTC 22041</strain>
    </source>
</reference>
<accession>A0A934SEK8</accession>
<sequence length="140" mass="15082">MESYHGTSSANAAALTSGVIDVTLGGGELGRGFYSGEHLHEAKAWAFHTSGDRTSNVVKLATEDDQVEALDLKLMDAGSAGLARYRIRTAGETRTFVFGHDMIWSPIVGSEKVSGDQYKWESDTSALLLNDSARTTREVV</sequence>
<keyword evidence="2" id="KW-1185">Reference proteome</keyword>
<protein>
    <submittedName>
        <fullName evidence="1">Uncharacterized protein</fullName>
    </submittedName>
</protein>
<proteinExistence type="predicted"/>
<gene>
    <name evidence="1" type="ORF">JIN85_19960</name>
</gene>
<dbReference type="Gene3D" id="3.90.175.10">
    <property type="entry name" value="Diphtheria Toxin, domain 1"/>
    <property type="match status" value="1"/>
</dbReference>